<reference evidence="1" key="1">
    <citation type="submission" date="2020-04" db="EMBL/GenBank/DDBJ databases">
        <authorList>
            <person name="Chiriac C."/>
            <person name="Salcher M."/>
            <person name="Ghai R."/>
            <person name="Kavagutti S V."/>
        </authorList>
    </citation>
    <scope>NUCLEOTIDE SEQUENCE</scope>
</reference>
<organism evidence="1">
    <name type="scientific">uncultured Caudovirales phage</name>
    <dbReference type="NCBI Taxonomy" id="2100421"/>
    <lineage>
        <taxon>Viruses</taxon>
        <taxon>Duplodnaviria</taxon>
        <taxon>Heunggongvirae</taxon>
        <taxon>Uroviricota</taxon>
        <taxon>Caudoviricetes</taxon>
        <taxon>Peduoviridae</taxon>
        <taxon>Maltschvirus</taxon>
        <taxon>Maltschvirus maltsch</taxon>
    </lineage>
</organism>
<name>A0A6J5P645_9CAUD</name>
<proteinExistence type="predicted"/>
<protein>
    <submittedName>
        <fullName evidence="1">Uncharacterized protein</fullName>
    </submittedName>
</protein>
<gene>
    <name evidence="1" type="ORF">UFOVP844_35</name>
</gene>
<dbReference type="EMBL" id="LR796795">
    <property type="protein sequence ID" value="CAB4166542.1"/>
    <property type="molecule type" value="Genomic_DNA"/>
</dbReference>
<sequence length="52" mass="6235">MTPTLPDNWKPMFKPIAEPLERNDDHFRDSTKIDDTPVKLVRVAKFYFKEKK</sequence>
<evidence type="ECO:0000313" key="1">
    <source>
        <dbReference type="EMBL" id="CAB4166542.1"/>
    </source>
</evidence>
<accession>A0A6J5P645</accession>